<dbReference type="EMBL" id="JAWRVG010000013">
    <property type="protein sequence ID" value="KAK4076713.1"/>
    <property type="molecule type" value="Genomic_DNA"/>
</dbReference>
<dbReference type="AlphaFoldDB" id="A0AAE1IF11"/>
<evidence type="ECO:0000256" key="1">
    <source>
        <dbReference type="ARBA" id="ARBA00022631"/>
    </source>
</evidence>
<accession>A0AAE1IF11</accession>
<dbReference type="GeneID" id="87918611"/>
<keyword evidence="4" id="KW-1185">Reference proteome</keyword>
<organism evidence="3 4">
    <name type="scientific">Trichoderma aggressivum f. europaeum</name>
    <dbReference type="NCBI Taxonomy" id="173218"/>
    <lineage>
        <taxon>Eukaryota</taxon>
        <taxon>Fungi</taxon>
        <taxon>Dikarya</taxon>
        <taxon>Ascomycota</taxon>
        <taxon>Pezizomycotina</taxon>
        <taxon>Sordariomycetes</taxon>
        <taxon>Hypocreomycetidae</taxon>
        <taxon>Hypocreales</taxon>
        <taxon>Hypocreaceae</taxon>
        <taxon>Trichoderma</taxon>
    </lineage>
</organism>
<name>A0AAE1IF11_9HYPO</name>
<dbReference type="SUPFAM" id="SSF158694">
    <property type="entry name" value="UraD-Like"/>
    <property type="match status" value="1"/>
</dbReference>
<feature type="domain" description="Oxo-4-hydroxy-4-carboxy-5-ureidoimidazoline decarboxylase" evidence="2">
    <location>
        <begin position="16"/>
        <end position="161"/>
    </location>
</feature>
<evidence type="ECO:0000313" key="4">
    <source>
        <dbReference type="Proteomes" id="UP001273209"/>
    </source>
</evidence>
<reference evidence="3" key="1">
    <citation type="submission" date="2023-11" db="EMBL/GenBank/DDBJ databases">
        <title>The genome sequences of three competitors of mushroom-forming fungi.</title>
        <authorList>
            <person name="Beijen E."/>
            <person name="Ohm R.A."/>
        </authorList>
    </citation>
    <scope>NUCLEOTIDE SEQUENCE</scope>
    <source>
        <strain evidence="3">CBS 100526</strain>
    </source>
</reference>
<dbReference type="RefSeq" id="XP_062756823.1">
    <property type="nucleotide sequence ID" value="XM_062898706.1"/>
</dbReference>
<proteinExistence type="predicted"/>
<dbReference type="InterPro" id="IPR018020">
    <property type="entry name" value="OHCU_decarboxylase"/>
</dbReference>
<gene>
    <name evidence="3" type="ORF">Triagg1_4316</name>
</gene>
<dbReference type="GO" id="GO:0006144">
    <property type="term" value="P:purine nucleobase metabolic process"/>
    <property type="evidence" value="ECO:0007669"/>
    <property type="project" value="UniProtKB-KW"/>
</dbReference>
<dbReference type="Pfam" id="PF09349">
    <property type="entry name" value="OHCU_decarbox"/>
    <property type="match status" value="1"/>
</dbReference>
<protein>
    <recommendedName>
        <fullName evidence="2">Oxo-4-hydroxy-4-carboxy-5-ureidoimidazoline decarboxylase domain-containing protein</fullName>
    </recommendedName>
</protein>
<evidence type="ECO:0000259" key="2">
    <source>
        <dbReference type="Pfam" id="PF09349"/>
    </source>
</evidence>
<dbReference type="Gene3D" id="1.10.3330.10">
    <property type="entry name" value="Oxo-4-hydroxy-4-carboxy-5-ureidoimidazoline decarboxylase"/>
    <property type="match status" value="1"/>
</dbReference>
<sequence>MPLERLPPIALLHSYSDLAQTEVLDLLFEPSPAIHATLLPVIRTAVYSSYPDLIDVCQIRLLSLAAKSAETEPHPVLLSVLESHPRLGEKNIESAQSVAEQANLQGESEELAALNREYEEAFPGLRYVVFVNGRGRPEIMQDMRARIEQSNYSQEVDAALQVRTGAFYKSDQSKFFTMKANSCGFKQKAMCDIAKSRASKLPEDTNRKQSNGN</sequence>
<dbReference type="Proteomes" id="UP001273209">
    <property type="component" value="Unassembled WGS sequence"/>
</dbReference>
<comment type="caution">
    <text evidence="3">The sequence shown here is derived from an EMBL/GenBank/DDBJ whole genome shotgun (WGS) entry which is preliminary data.</text>
</comment>
<dbReference type="PANTHER" id="PTHR37987">
    <property type="entry name" value="CHROMOSOME 9, WHOLE GENOME SHOTGUN SEQUENCE"/>
    <property type="match status" value="1"/>
</dbReference>
<evidence type="ECO:0000313" key="3">
    <source>
        <dbReference type="EMBL" id="KAK4076713.1"/>
    </source>
</evidence>
<keyword evidence="1" id="KW-0659">Purine metabolism</keyword>
<dbReference type="InterPro" id="IPR036778">
    <property type="entry name" value="OHCU_decarboxylase_sf"/>
</dbReference>
<dbReference type="PANTHER" id="PTHR37987:SF1">
    <property type="entry name" value="OXO-4-HYDROXY-4-CARBOXY-5-UREIDOIMIDAZOLINE DECARBOXYLASE DOMAIN-CONTAINING PROTEIN"/>
    <property type="match status" value="1"/>
</dbReference>